<dbReference type="RefSeq" id="WP_060783863.1">
    <property type="nucleotide sequence ID" value="NZ_CP014135.1"/>
</dbReference>
<dbReference type="CDD" id="cd02947">
    <property type="entry name" value="TRX_family"/>
    <property type="match status" value="1"/>
</dbReference>
<proteinExistence type="predicted"/>
<gene>
    <name evidence="1" type="ORF">AWM79_23265</name>
</gene>
<sequence length="111" mass="12024">MKSLELSDFDADRSLLALPGVSLIIFTSAGCASCRFAREVLPGLELAVERLCWIDAGDNGGLVQRYEVFHLPALFVVKDGEFYGAVRSRLVLNELAEGLQQALAGIAEELP</sequence>
<keyword evidence="2" id="KW-1185">Reference proteome</keyword>
<dbReference type="STRING" id="46677.AWM79_23265"/>
<organism evidence="1 2">
    <name type="scientific">Pseudomonas agarici</name>
    <dbReference type="NCBI Taxonomy" id="46677"/>
    <lineage>
        <taxon>Bacteria</taxon>
        <taxon>Pseudomonadati</taxon>
        <taxon>Pseudomonadota</taxon>
        <taxon>Gammaproteobacteria</taxon>
        <taxon>Pseudomonadales</taxon>
        <taxon>Pseudomonadaceae</taxon>
        <taxon>Pseudomonas</taxon>
    </lineage>
</organism>
<reference evidence="1 2" key="1">
    <citation type="submission" date="2016-01" db="EMBL/GenBank/DDBJ databases">
        <authorList>
            <person name="McClelland M."/>
            <person name="Jain A."/>
            <person name="Saraogi P."/>
            <person name="Mendelson R."/>
            <person name="Westerman R."/>
            <person name="SanMiguel P."/>
            <person name="Csonka L."/>
        </authorList>
    </citation>
    <scope>NUCLEOTIDE SEQUENCE [LARGE SCALE GENOMIC DNA]</scope>
    <source>
        <strain evidence="1 2">NCPPB 2472</strain>
    </source>
</reference>
<dbReference type="PROSITE" id="PS51257">
    <property type="entry name" value="PROKAR_LIPOPROTEIN"/>
    <property type="match status" value="1"/>
</dbReference>
<dbReference type="AlphaFoldDB" id="A0A0X1T7E3"/>
<dbReference type="InterPro" id="IPR036249">
    <property type="entry name" value="Thioredoxin-like_sf"/>
</dbReference>
<dbReference type="OrthoDB" id="5295821at2"/>
<evidence type="ECO:0000313" key="1">
    <source>
        <dbReference type="EMBL" id="AMB88037.1"/>
    </source>
</evidence>
<protein>
    <submittedName>
        <fullName evidence="1">Thioredoxin</fullName>
    </submittedName>
</protein>
<accession>A0A0X1T7E3</accession>
<dbReference type="KEGG" id="pagb:AWM79_23265"/>
<dbReference type="Gene3D" id="3.40.30.10">
    <property type="entry name" value="Glutaredoxin"/>
    <property type="match status" value="1"/>
</dbReference>
<dbReference type="Proteomes" id="UP000063229">
    <property type="component" value="Chromosome"/>
</dbReference>
<name>A0A0X1T7E3_PSEAA</name>
<evidence type="ECO:0000313" key="2">
    <source>
        <dbReference type="Proteomes" id="UP000063229"/>
    </source>
</evidence>
<dbReference type="SUPFAM" id="SSF52833">
    <property type="entry name" value="Thioredoxin-like"/>
    <property type="match status" value="1"/>
</dbReference>
<dbReference type="EMBL" id="CP014135">
    <property type="protein sequence ID" value="AMB88037.1"/>
    <property type="molecule type" value="Genomic_DNA"/>
</dbReference>